<sequence length="51" mass="5357">MKLVLPLLLLSLLLSACSQKTEVDRIFINGVIHTGVEAAPLAEAVAVDAGR</sequence>
<dbReference type="AlphaFoldDB" id="A0A3B0SDM3"/>
<reference evidence="1" key="1">
    <citation type="submission" date="2018-06" db="EMBL/GenBank/DDBJ databases">
        <authorList>
            <person name="Zhirakovskaya E."/>
        </authorList>
    </citation>
    <scope>NUCLEOTIDE SEQUENCE</scope>
</reference>
<accession>A0A3B0SDM3</accession>
<evidence type="ECO:0000313" key="1">
    <source>
        <dbReference type="EMBL" id="VAV93105.1"/>
    </source>
</evidence>
<dbReference type="EMBL" id="UOEE01000157">
    <property type="protein sequence ID" value="VAV93105.1"/>
    <property type="molecule type" value="Genomic_DNA"/>
</dbReference>
<protein>
    <submittedName>
        <fullName evidence="1">Uncharacterized protein</fullName>
    </submittedName>
</protein>
<feature type="non-terminal residue" evidence="1">
    <location>
        <position position="51"/>
    </location>
</feature>
<organism evidence="1">
    <name type="scientific">hydrothermal vent metagenome</name>
    <dbReference type="NCBI Taxonomy" id="652676"/>
    <lineage>
        <taxon>unclassified sequences</taxon>
        <taxon>metagenomes</taxon>
        <taxon>ecological metagenomes</taxon>
    </lineage>
</organism>
<dbReference type="PROSITE" id="PS51257">
    <property type="entry name" value="PROKAR_LIPOPROTEIN"/>
    <property type="match status" value="1"/>
</dbReference>
<name>A0A3B0SDM3_9ZZZZ</name>
<gene>
    <name evidence="1" type="ORF">MNBD_ALPHA06-2099</name>
</gene>
<proteinExistence type="predicted"/>